<sequence length="142" mass="15362">EEAKPEEAKPEEAKPEEAKPEESKPEEAAHAPEVKPPEAHPEPAKPEVIAPKQTVAKPAEEIPLSIGSIPNTLASIDHQIQRIKAHLAAQYSRGCMITFQADPIADRPSDSLSGFQSSTKTKSAEVCAGRCYQVRVPDHLTP</sequence>
<protein>
    <submittedName>
        <fullName evidence="4">Translation initiation factor IF-2</fullName>
    </submittedName>
</protein>
<name>A0A0M3JGJ0_ANISI</name>
<dbReference type="OrthoDB" id="5872028at2759"/>
<feature type="compositionally biased region" description="Basic and acidic residues" evidence="1">
    <location>
        <begin position="1"/>
        <end position="45"/>
    </location>
</feature>
<proteinExistence type="predicted"/>
<evidence type="ECO:0000313" key="2">
    <source>
        <dbReference type="EMBL" id="VDK27199.1"/>
    </source>
</evidence>
<organism evidence="4">
    <name type="scientific">Anisakis simplex</name>
    <name type="common">Herring worm</name>
    <dbReference type="NCBI Taxonomy" id="6269"/>
    <lineage>
        <taxon>Eukaryota</taxon>
        <taxon>Metazoa</taxon>
        <taxon>Ecdysozoa</taxon>
        <taxon>Nematoda</taxon>
        <taxon>Chromadorea</taxon>
        <taxon>Rhabditida</taxon>
        <taxon>Spirurina</taxon>
        <taxon>Ascaridomorpha</taxon>
        <taxon>Ascaridoidea</taxon>
        <taxon>Anisakidae</taxon>
        <taxon>Anisakis</taxon>
        <taxon>Anisakis simplex complex</taxon>
    </lineage>
</organism>
<evidence type="ECO:0000313" key="3">
    <source>
        <dbReference type="Proteomes" id="UP000267096"/>
    </source>
</evidence>
<keyword evidence="3" id="KW-1185">Reference proteome</keyword>
<evidence type="ECO:0000256" key="1">
    <source>
        <dbReference type="SAM" id="MobiDB-lite"/>
    </source>
</evidence>
<dbReference type="EMBL" id="UYRR01014313">
    <property type="protein sequence ID" value="VDK27199.1"/>
    <property type="molecule type" value="Genomic_DNA"/>
</dbReference>
<reference evidence="4" key="1">
    <citation type="submission" date="2017-02" db="UniProtKB">
        <authorList>
            <consortium name="WormBaseParasite"/>
        </authorList>
    </citation>
    <scope>IDENTIFICATION</scope>
</reference>
<accession>A0A0M3JGJ0</accession>
<feature type="region of interest" description="Disordered" evidence="1">
    <location>
        <begin position="1"/>
        <end position="53"/>
    </location>
</feature>
<dbReference type="AlphaFoldDB" id="A0A0M3JGJ0"/>
<gene>
    <name evidence="2" type="ORF">ASIM_LOCUS6526</name>
</gene>
<reference evidence="2 3" key="2">
    <citation type="submission" date="2018-11" db="EMBL/GenBank/DDBJ databases">
        <authorList>
            <consortium name="Pathogen Informatics"/>
        </authorList>
    </citation>
    <scope>NUCLEOTIDE SEQUENCE [LARGE SCALE GENOMIC DNA]</scope>
</reference>
<dbReference type="Proteomes" id="UP000267096">
    <property type="component" value="Unassembled WGS sequence"/>
</dbReference>
<dbReference type="WBParaSite" id="ASIM_0000674501-mRNA-1">
    <property type="protein sequence ID" value="ASIM_0000674501-mRNA-1"/>
    <property type="gene ID" value="ASIM_0000674501"/>
</dbReference>
<evidence type="ECO:0000313" key="4">
    <source>
        <dbReference type="WBParaSite" id="ASIM_0000674501-mRNA-1"/>
    </source>
</evidence>